<evidence type="ECO:0008006" key="3">
    <source>
        <dbReference type="Google" id="ProtNLM"/>
    </source>
</evidence>
<sequence>MIKPQQQIVGKHRWQFLAVLLICWWGLQAEIHASKPVEPFTLKITANPKDPRRCLVVVTANQSEFWSSLKQADEQKLHEVLTFKLQKQSGQSIPAMLGRYRIKTNHLEFEPAFPLVRGTRYQATFDPKPLELSAKTKAKLLQAEYYIPLPNLKPPRVLAIYPSGKRLPANHLKFYIQFSEPMQQGEIFEYFSLFNKTQNKQVPRPFRHTELWSPDGKQLTLWFHPGRQKAGVNLNVELGAILNEGDEYELKIDPKWAALSGHALGTPVSKPFSAVAIDERQPFVKDWKLSVPLKGTRKPLICKLGEPLDYVLLKDQMKVQTEQGAIVKGQIQLSQHESVWRFIPDRPWQAGHYRLVAGTVLEDLAGNSIERLFAIDVSKRKSNAPNASESRSLEFTITD</sequence>
<name>A0A517VR65_9PLAN</name>
<proteinExistence type="predicted"/>
<accession>A0A517VR65</accession>
<dbReference type="EMBL" id="CP037920">
    <property type="protein sequence ID" value="QDT95514.1"/>
    <property type="molecule type" value="Genomic_DNA"/>
</dbReference>
<evidence type="ECO:0000313" key="2">
    <source>
        <dbReference type="Proteomes" id="UP000318704"/>
    </source>
</evidence>
<protein>
    <recommendedName>
        <fullName evidence="3">SbsA Ig-like domain-containing protein</fullName>
    </recommendedName>
</protein>
<gene>
    <name evidence="1" type="ORF">V144x_09580</name>
</gene>
<dbReference type="AlphaFoldDB" id="A0A517VR65"/>
<organism evidence="1 2">
    <name type="scientific">Gimesia aquarii</name>
    <dbReference type="NCBI Taxonomy" id="2527964"/>
    <lineage>
        <taxon>Bacteria</taxon>
        <taxon>Pseudomonadati</taxon>
        <taxon>Planctomycetota</taxon>
        <taxon>Planctomycetia</taxon>
        <taxon>Planctomycetales</taxon>
        <taxon>Planctomycetaceae</taxon>
        <taxon>Gimesia</taxon>
    </lineage>
</organism>
<dbReference type="RefSeq" id="WP_144982082.1">
    <property type="nucleotide sequence ID" value="NZ_CP037920.1"/>
</dbReference>
<evidence type="ECO:0000313" key="1">
    <source>
        <dbReference type="EMBL" id="QDT95514.1"/>
    </source>
</evidence>
<dbReference type="Proteomes" id="UP000318704">
    <property type="component" value="Chromosome"/>
</dbReference>
<reference evidence="1 2" key="1">
    <citation type="submission" date="2019-03" db="EMBL/GenBank/DDBJ databases">
        <title>Deep-cultivation of Planctomycetes and their phenomic and genomic characterization uncovers novel biology.</title>
        <authorList>
            <person name="Wiegand S."/>
            <person name="Jogler M."/>
            <person name="Boedeker C."/>
            <person name="Pinto D."/>
            <person name="Vollmers J."/>
            <person name="Rivas-Marin E."/>
            <person name="Kohn T."/>
            <person name="Peeters S.H."/>
            <person name="Heuer A."/>
            <person name="Rast P."/>
            <person name="Oberbeckmann S."/>
            <person name="Bunk B."/>
            <person name="Jeske O."/>
            <person name="Meyerdierks A."/>
            <person name="Storesund J.E."/>
            <person name="Kallscheuer N."/>
            <person name="Luecker S."/>
            <person name="Lage O.M."/>
            <person name="Pohl T."/>
            <person name="Merkel B.J."/>
            <person name="Hornburger P."/>
            <person name="Mueller R.-W."/>
            <person name="Bruemmer F."/>
            <person name="Labrenz M."/>
            <person name="Spormann A.M."/>
            <person name="Op den Camp H."/>
            <person name="Overmann J."/>
            <person name="Amann R."/>
            <person name="Jetten M.S.M."/>
            <person name="Mascher T."/>
            <person name="Medema M.H."/>
            <person name="Devos D.P."/>
            <person name="Kaster A.-K."/>
            <person name="Ovreas L."/>
            <person name="Rohde M."/>
            <person name="Galperin M.Y."/>
            <person name="Jogler C."/>
        </authorList>
    </citation>
    <scope>NUCLEOTIDE SEQUENCE [LARGE SCALE GENOMIC DNA]</scope>
    <source>
        <strain evidence="1 2">V144</strain>
    </source>
</reference>
<dbReference type="KEGG" id="gaw:V144x_09580"/>